<evidence type="ECO:0000256" key="3">
    <source>
        <dbReference type="ARBA" id="ARBA00022692"/>
    </source>
</evidence>
<feature type="transmembrane region" description="Helical" evidence="7">
    <location>
        <begin position="121"/>
        <end position="142"/>
    </location>
</feature>
<accession>A0ABN2VBH3</accession>
<feature type="domain" description="GtrA/DPMS transmembrane" evidence="8">
    <location>
        <begin position="27"/>
        <end position="148"/>
    </location>
</feature>
<reference evidence="9 10" key="1">
    <citation type="journal article" date="2019" name="Int. J. Syst. Evol. Microbiol.">
        <title>The Global Catalogue of Microorganisms (GCM) 10K type strain sequencing project: providing services to taxonomists for standard genome sequencing and annotation.</title>
        <authorList>
            <consortium name="The Broad Institute Genomics Platform"/>
            <consortium name="The Broad Institute Genome Sequencing Center for Infectious Disease"/>
            <person name="Wu L."/>
            <person name="Ma J."/>
        </authorList>
    </citation>
    <scope>NUCLEOTIDE SEQUENCE [LARGE SCALE GENOMIC DNA]</scope>
    <source>
        <strain evidence="9 10">JCM 16014</strain>
    </source>
</reference>
<keyword evidence="3 7" id="KW-0812">Transmembrane</keyword>
<feature type="transmembrane region" description="Helical" evidence="7">
    <location>
        <begin position="28"/>
        <end position="49"/>
    </location>
</feature>
<feature type="transmembrane region" description="Helical" evidence="7">
    <location>
        <begin position="55"/>
        <end position="72"/>
    </location>
</feature>
<dbReference type="PANTHER" id="PTHR38459">
    <property type="entry name" value="PROPHAGE BACTOPRENOL-LINKED GLUCOSE TRANSLOCASE HOMOLOG"/>
    <property type="match status" value="1"/>
</dbReference>
<feature type="transmembrane region" description="Helical" evidence="7">
    <location>
        <begin position="92"/>
        <end position="115"/>
    </location>
</feature>
<keyword evidence="5 7" id="KW-0472">Membrane</keyword>
<gene>
    <name evidence="9" type="ORF">GCM10009839_80040</name>
</gene>
<dbReference type="Proteomes" id="UP001500751">
    <property type="component" value="Unassembled WGS sequence"/>
</dbReference>
<sequence length="192" mass="21471">MEDRWPAVTVVRSLYNRFEHLVHELSKFGIVGAVALVVNISVLNAMLLAVKDKQIYATVASTVVATCVAYVGNRYWTYKDRDKIDRRREMFLFFLINGVAAVIEVMFVFIAKYGLGQDGPLAVNIAKFAFGMPVGMLFRLYCYRTFVFPEGSTLDDDVVVPATAHTPLYPAGHPLHVPHGHRQQPVAETASH</sequence>
<evidence type="ECO:0000256" key="7">
    <source>
        <dbReference type="SAM" id="Phobius"/>
    </source>
</evidence>
<protein>
    <recommendedName>
        <fullName evidence="8">GtrA/DPMS transmembrane domain-containing protein</fullName>
    </recommendedName>
</protein>
<comment type="caution">
    <text evidence="9">The sequence shown here is derived from an EMBL/GenBank/DDBJ whole genome shotgun (WGS) entry which is preliminary data.</text>
</comment>
<evidence type="ECO:0000313" key="10">
    <source>
        <dbReference type="Proteomes" id="UP001500751"/>
    </source>
</evidence>
<evidence type="ECO:0000313" key="9">
    <source>
        <dbReference type="EMBL" id="GAA2058292.1"/>
    </source>
</evidence>
<evidence type="ECO:0000256" key="1">
    <source>
        <dbReference type="ARBA" id="ARBA00004141"/>
    </source>
</evidence>
<keyword evidence="4 7" id="KW-1133">Transmembrane helix</keyword>
<dbReference type="RefSeq" id="WP_344670948.1">
    <property type="nucleotide sequence ID" value="NZ_BAAAQN010000070.1"/>
</dbReference>
<comment type="subcellular location">
    <subcellularLocation>
        <location evidence="1">Membrane</location>
        <topology evidence="1">Multi-pass membrane protein</topology>
    </subcellularLocation>
</comment>
<comment type="similarity">
    <text evidence="2">Belongs to the GtrA family.</text>
</comment>
<evidence type="ECO:0000256" key="5">
    <source>
        <dbReference type="ARBA" id="ARBA00023136"/>
    </source>
</evidence>
<proteinExistence type="inferred from homology"/>
<dbReference type="InterPro" id="IPR051401">
    <property type="entry name" value="GtrA_CellWall_Glycosyl"/>
</dbReference>
<dbReference type="InterPro" id="IPR007267">
    <property type="entry name" value="GtrA_DPMS_TM"/>
</dbReference>
<evidence type="ECO:0000259" key="8">
    <source>
        <dbReference type="Pfam" id="PF04138"/>
    </source>
</evidence>
<keyword evidence="10" id="KW-1185">Reference proteome</keyword>
<evidence type="ECO:0000256" key="4">
    <source>
        <dbReference type="ARBA" id="ARBA00022989"/>
    </source>
</evidence>
<feature type="region of interest" description="Disordered" evidence="6">
    <location>
        <begin position="171"/>
        <end position="192"/>
    </location>
</feature>
<dbReference type="EMBL" id="BAAAQN010000070">
    <property type="protein sequence ID" value="GAA2058292.1"/>
    <property type="molecule type" value="Genomic_DNA"/>
</dbReference>
<evidence type="ECO:0000256" key="2">
    <source>
        <dbReference type="ARBA" id="ARBA00009399"/>
    </source>
</evidence>
<dbReference type="Pfam" id="PF04138">
    <property type="entry name" value="GtrA_DPMS_TM"/>
    <property type="match status" value="1"/>
</dbReference>
<dbReference type="PANTHER" id="PTHR38459:SF1">
    <property type="entry name" value="PROPHAGE BACTOPRENOL-LINKED GLUCOSE TRANSLOCASE HOMOLOG"/>
    <property type="match status" value="1"/>
</dbReference>
<name>A0ABN2VBH3_9ACTN</name>
<organism evidence="9 10">
    <name type="scientific">Catenulispora yoronensis</name>
    <dbReference type="NCBI Taxonomy" id="450799"/>
    <lineage>
        <taxon>Bacteria</taxon>
        <taxon>Bacillati</taxon>
        <taxon>Actinomycetota</taxon>
        <taxon>Actinomycetes</taxon>
        <taxon>Catenulisporales</taxon>
        <taxon>Catenulisporaceae</taxon>
        <taxon>Catenulispora</taxon>
    </lineage>
</organism>
<evidence type="ECO:0000256" key="6">
    <source>
        <dbReference type="SAM" id="MobiDB-lite"/>
    </source>
</evidence>